<dbReference type="InterPro" id="IPR000014">
    <property type="entry name" value="PAS"/>
</dbReference>
<dbReference type="EMBL" id="CP003060">
    <property type="protein sequence ID" value="AEP29767.1"/>
    <property type="molecule type" value="Genomic_DNA"/>
</dbReference>
<proteinExistence type="predicted"/>
<evidence type="ECO:0000259" key="3">
    <source>
        <dbReference type="PROSITE" id="PS50113"/>
    </source>
</evidence>
<dbReference type="PROSITE" id="PS50113">
    <property type="entry name" value="PAC"/>
    <property type="match status" value="1"/>
</dbReference>
<gene>
    <name evidence="4" type="ordered locus">GNIT_1651</name>
</gene>
<evidence type="ECO:0000256" key="1">
    <source>
        <dbReference type="ARBA" id="ARBA00022801"/>
    </source>
</evidence>
<dbReference type="InterPro" id="IPR036457">
    <property type="entry name" value="PPM-type-like_dom_sf"/>
</dbReference>
<dbReference type="InterPro" id="IPR000700">
    <property type="entry name" value="PAS-assoc_C"/>
</dbReference>
<dbReference type="NCBIfam" id="TIGR00229">
    <property type="entry name" value="sensory_box"/>
    <property type="match status" value="1"/>
</dbReference>
<dbReference type="Pfam" id="PF13426">
    <property type="entry name" value="PAS_9"/>
    <property type="match status" value="1"/>
</dbReference>
<dbReference type="InterPro" id="IPR035965">
    <property type="entry name" value="PAS-like_dom_sf"/>
</dbReference>
<organism evidence="4 5">
    <name type="scientific">Glaciecola nitratireducens (strain JCM 12485 / KCTC 12276 / FR1064)</name>
    <dbReference type="NCBI Taxonomy" id="1085623"/>
    <lineage>
        <taxon>Bacteria</taxon>
        <taxon>Pseudomonadati</taxon>
        <taxon>Pseudomonadota</taxon>
        <taxon>Gammaproteobacteria</taxon>
        <taxon>Alteromonadales</taxon>
        <taxon>Alteromonadaceae</taxon>
        <taxon>Brumicola</taxon>
    </lineage>
</organism>
<evidence type="ECO:0000313" key="5">
    <source>
        <dbReference type="Proteomes" id="UP000009282"/>
    </source>
</evidence>
<dbReference type="SUPFAM" id="SSF55785">
    <property type="entry name" value="PYP-like sensor domain (PAS domain)"/>
    <property type="match status" value="1"/>
</dbReference>
<keyword evidence="5" id="KW-1185">Reference proteome</keyword>
<dbReference type="Gene3D" id="3.30.450.20">
    <property type="entry name" value="PAS domain"/>
    <property type="match status" value="1"/>
</dbReference>
<dbReference type="eggNOG" id="COG2208">
    <property type="taxonomic scope" value="Bacteria"/>
</dbReference>
<dbReference type="GO" id="GO:0016791">
    <property type="term" value="F:phosphatase activity"/>
    <property type="evidence" value="ECO:0007669"/>
    <property type="project" value="TreeGrafter"/>
</dbReference>
<dbReference type="STRING" id="1085623.GNIT_1651"/>
<dbReference type="Pfam" id="PF07228">
    <property type="entry name" value="SpoIIE"/>
    <property type="match status" value="1"/>
</dbReference>
<feature type="domain" description="PAS" evidence="2">
    <location>
        <begin position="12"/>
        <end position="88"/>
    </location>
</feature>
<dbReference type="InterPro" id="IPR052016">
    <property type="entry name" value="Bact_Sigma-Reg"/>
</dbReference>
<dbReference type="KEGG" id="gni:GNIT_1651"/>
<dbReference type="InterPro" id="IPR001932">
    <property type="entry name" value="PPM-type_phosphatase-like_dom"/>
</dbReference>
<dbReference type="PROSITE" id="PS50112">
    <property type="entry name" value="PAS"/>
    <property type="match status" value="1"/>
</dbReference>
<dbReference type="SMART" id="SM00086">
    <property type="entry name" value="PAC"/>
    <property type="match status" value="1"/>
</dbReference>
<dbReference type="RefSeq" id="WP_014108641.1">
    <property type="nucleotide sequence ID" value="NC_016041.1"/>
</dbReference>
<dbReference type="CDD" id="cd00130">
    <property type="entry name" value="PAS"/>
    <property type="match status" value="1"/>
</dbReference>
<dbReference type="Proteomes" id="UP000009282">
    <property type="component" value="Chromosome"/>
</dbReference>
<dbReference type="InterPro" id="IPR001610">
    <property type="entry name" value="PAC"/>
</dbReference>
<dbReference type="AlphaFoldDB" id="G4QHD6"/>
<dbReference type="SMART" id="SM00331">
    <property type="entry name" value="PP2C_SIG"/>
    <property type="match status" value="1"/>
</dbReference>
<dbReference type="Gene3D" id="3.60.40.10">
    <property type="entry name" value="PPM-type phosphatase domain"/>
    <property type="match status" value="1"/>
</dbReference>
<keyword evidence="1" id="KW-0378">Hydrolase</keyword>
<name>G4QHD6_GLANF</name>
<dbReference type="HOGENOM" id="CLU_741255_0_0_6"/>
<feature type="domain" description="PAC" evidence="3">
    <location>
        <begin position="91"/>
        <end position="143"/>
    </location>
</feature>
<accession>G4QHD6</accession>
<evidence type="ECO:0000313" key="4">
    <source>
        <dbReference type="EMBL" id="AEP29767.1"/>
    </source>
</evidence>
<protein>
    <submittedName>
        <fullName evidence="4">Putative PAS/PAC sensor protein</fullName>
    </submittedName>
</protein>
<reference evidence="4 5" key="1">
    <citation type="journal article" date="2011" name="J. Bacteriol.">
        <title>Complete genome sequence of seawater bacterium Glaciecola nitratireducens FR1064T.</title>
        <authorList>
            <person name="Bian F."/>
            <person name="Qin Q.L."/>
            <person name="Xie B.B."/>
            <person name="Shu Y.L."/>
            <person name="Zhang X.Y."/>
            <person name="Yu Y."/>
            <person name="Chen B."/>
            <person name="Chen X.L."/>
            <person name="Zhou B.C."/>
            <person name="Zhang Y.Z."/>
        </authorList>
    </citation>
    <scope>NUCLEOTIDE SEQUENCE [LARGE SCALE GENOMIC DNA]</scope>
    <source>
        <strain evidence="5">JCM 12485 / KCTC 12276 / FR1064</strain>
    </source>
</reference>
<evidence type="ECO:0000259" key="2">
    <source>
        <dbReference type="PROSITE" id="PS50112"/>
    </source>
</evidence>
<dbReference type="SUPFAM" id="SSF81606">
    <property type="entry name" value="PP2C-like"/>
    <property type="match status" value="1"/>
</dbReference>
<dbReference type="PANTHER" id="PTHR43156:SF2">
    <property type="entry name" value="STAGE II SPORULATION PROTEIN E"/>
    <property type="match status" value="1"/>
</dbReference>
<dbReference type="PANTHER" id="PTHR43156">
    <property type="entry name" value="STAGE II SPORULATION PROTEIN E-RELATED"/>
    <property type="match status" value="1"/>
</dbReference>
<dbReference type="OrthoDB" id="6399952at2"/>
<sequence>MWKSKDRSINETLNLLELAIDGAKEGITISDMKDPQRPLIFVNEGFEYTTGYQHQEVLGKNCRFLQGPHKDPDNDLPLSELKQALDQAKPCTVLLKNYRKSGELFWNRLSLTPIFDDDKSLTHFVGVQTDVTAEILAKEAAAISYKKLKENFALMEQDLAHASFVQQSILPTKFPDSKSLKFYAKFEPMTHIGGDFYDVFQINPDLFGVMIADVTGHGASAALLTLMASHVFKEAAKNSSNPEDVLRKTNQALYKKIPPGKFITMFYGVVDEVGKTFSYCQAGHPCAYLIRGDDQTVHELTTNCSLLGVFDDSMARFEQKTISLAQGDKVVLYTDALVEAKAQDKTYLGSEQLNSLLSESASCPIDQLLEKLYRSGLLFIEGAESLADNPISVSYQDDMTLLGFEVIA</sequence>